<dbReference type="AlphaFoldDB" id="A0A9Q1IZA5"/>
<evidence type="ECO:0000256" key="4">
    <source>
        <dbReference type="SAM" id="MobiDB-lite"/>
    </source>
</evidence>
<feature type="region of interest" description="Disordered" evidence="4">
    <location>
        <begin position="77"/>
        <end position="330"/>
    </location>
</feature>
<dbReference type="GO" id="GO:0005634">
    <property type="term" value="C:nucleus"/>
    <property type="evidence" value="ECO:0007669"/>
    <property type="project" value="UniProtKB-SubCell"/>
</dbReference>
<reference evidence="6" key="1">
    <citation type="journal article" date="2023" name="Science">
        <title>Genome structures resolve the early diversification of teleost fishes.</title>
        <authorList>
            <person name="Parey E."/>
            <person name="Louis A."/>
            <person name="Montfort J."/>
            <person name="Bouchez O."/>
            <person name="Roques C."/>
            <person name="Iampietro C."/>
            <person name="Lluch J."/>
            <person name="Castinel A."/>
            <person name="Donnadieu C."/>
            <person name="Desvignes T."/>
            <person name="Floi Bucao C."/>
            <person name="Jouanno E."/>
            <person name="Wen M."/>
            <person name="Mejri S."/>
            <person name="Dirks R."/>
            <person name="Jansen H."/>
            <person name="Henkel C."/>
            <person name="Chen W.J."/>
            <person name="Zahm M."/>
            <person name="Cabau C."/>
            <person name="Klopp C."/>
            <person name="Thompson A.W."/>
            <person name="Robinson-Rechavi M."/>
            <person name="Braasch I."/>
            <person name="Lecointre G."/>
            <person name="Bobe J."/>
            <person name="Postlethwait J.H."/>
            <person name="Berthelot C."/>
            <person name="Roest Crollius H."/>
            <person name="Guiguen Y."/>
        </authorList>
    </citation>
    <scope>NUCLEOTIDE SEQUENCE</scope>
    <source>
        <strain evidence="6">WJC10195</strain>
    </source>
</reference>
<dbReference type="PANTHER" id="PTHR15141:SF49">
    <property type="entry name" value="TFIIS N-TERMINAL DOMAIN-CONTAINING PROTEIN"/>
    <property type="match status" value="1"/>
</dbReference>
<dbReference type="EMBL" id="JAINUF010000005">
    <property type="protein sequence ID" value="KAJ8360016.1"/>
    <property type="molecule type" value="Genomic_DNA"/>
</dbReference>
<dbReference type="SUPFAM" id="SSF47676">
    <property type="entry name" value="Conserved domain common to transcription factors TFIIS, elongin A, CRSP70"/>
    <property type="match status" value="1"/>
</dbReference>
<feature type="compositionally biased region" description="Basic and acidic residues" evidence="4">
    <location>
        <begin position="171"/>
        <end position="185"/>
    </location>
</feature>
<proteinExistence type="predicted"/>
<evidence type="ECO:0000256" key="3">
    <source>
        <dbReference type="PROSITE-ProRule" id="PRU00649"/>
    </source>
</evidence>
<dbReference type="Proteomes" id="UP001152622">
    <property type="component" value="Chromosome 5"/>
</dbReference>
<name>A0A9Q1IZA5_SYNKA</name>
<evidence type="ECO:0000256" key="1">
    <source>
        <dbReference type="ARBA" id="ARBA00004123"/>
    </source>
</evidence>
<comment type="subcellular location">
    <subcellularLocation>
        <location evidence="1 3">Nucleus</location>
    </subcellularLocation>
</comment>
<gene>
    <name evidence="6" type="ORF">SKAU_G00165410</name>
</gene>
<comment type="caution">
    <text evidence="6">The sequence shown here is derived from an EMBL/GenBank/DDBJ whole genome shotgun (WGS) entry which is preliminary data.</text>
</comment>
<keyword evidence="2 3" id="KW-0539">Nucleus</keyword>
<dbReference type="OrthoDB" id="21513at2759"/>
<protein>
    <recommendedName>
        <fullName evidence="5">TFIIS N-terminal domain-containing protein</fullName>
    </recommendedName>
</protein>
<dbReference type="InterPro" id="IPR035441">
    <property type="entry name" value="TFIIS/LEDGF_dom_sf"/>
</dbReference>
<evidence type="ECO:0000259" key="5">
    <source>
        <dbReference type="PROSITE" id="PS51319"/>
    </source>
</evidence>
<dbReference type="CDD" id="cd00183">
    <property type="entry name" value="TFIIS_I"/>
    <property type="match status" value="1"/>
</dbReference>
<feature type="compositionally biased region" description="Low complexity" evidence="4">
    <location>
        <begin position="158"/>
        <end position="168"/>
    </location>
</feature>
<accession>A0A9Q1IZA5</accession>
<evidence type="ECO:0000313" key="7">
    <source>
        <dbReference type="Proteomes" id="UP001152622"/>
    </source>
</evidence>
<evidence type="ECO:0000256" key="2">
    <source>
        <dbReference type="ARBA" id="ARBA00023242"/>
    </source>
</evidence>
<feature type="compositionally biased region" description="Basic and acidic residues" evidence="4">
    <location>
        <begin position="92"/>
        <end position="111"/>
    </location>
</feature>
<dbReference type="Pfam" id="PF08711">
    <property type="entry name" value="Med26"/>
    <property type="match status" value="1"/>
</dbReference>
<dbReference type="InterPro" id="IPR003617">
    <property type="entry name" value="TFIIS/CRSP70_N_sub"/>
</dbReference>
<evidence type="ECO:0000313" key="6">
    <source>
        <dbReference type="EMBL" id="KAJ8360016.1"/>
    </source>
</evidence>
<keyword evidence="7" id="KW-1185">Reference proteome</keyword>
<dbReference type="Gene3D" id="1.20.930.10">
    <property type="entry name" value="Conserved domain common to transcription factors TFIIS, elongin A, CRSP70"/>
    <property type="match status" value="1"/>
</dbReference>
<feature type="compositionally biased region" description="Basic and acidic residues" evidence="4">
    <location>
        <begin position="248"/>
        <end position="258"/>
    </location>
</feature>
<feature type="compositionally biased region" description="Basic and acidic residues" evidence="4">
    <location>
        <begin position="196"/>
        <end position="239"/>
    </location>
</feature>
<dbReference type="PROSITE" id="PS51319">
    <property type="entry name" value="TFIIS_N"/>
    <property type="match status" value="1"/>
</dbReference>
<organism evidence="6 7">
    <name type="scientific">Synaphobranchus kaupii</name>
    <name type="common">Kaup's arrowtooth eel</name>
    <dbReference type="NCBI Taxonomy" id="118154"/>
    <lineage>
        <taxon>Eukaryota</taxon>
        <taxon>Metazoa</taxon>
        <taxon>Chordata</taxon>
        <taxon>Craniata</taxon>
        <taxon>Vertebrata</taxon>
        <taxon>Euteleostomi</taxon>
        <taxon>Actinopterygii</taxon>
        <taxon>Neopterygii</taxon>
        <taxon>Teleostei</taxon>
        <taxon>Anguilliformes</taxon>
        <taxon>Synaphobranchidae</taxon>
        <taxon>Synaphobranchus</taxon>
    </lineage>
</organism>
<dbReference type="InterPro" id="IPR051870">
    <property type="entry name" value="Elongin-A_domain"/>
</dbReference>
<feature type="compositionally biased region" description="Basic and acidic residues" evidence="4">
    <location>
        <begin position="313"/>
        <end position="330"/>
    </location>
</feature>
<dbReference type="PANTHER" id="PTHR15141">
    <property type="entry name" value="TRANSCRIPTION ELONGATION FACTOR B POLYPEPTIDE 3"/>
    <property type="match status" value="1"/>
</dbReference>
<sequence>MAAADVLKRVLQLKRQLKESPDSKTILKTLKRLQELDITLNVLADTGIGKAVNAFRKHANAGEVAKSLVMQWKKLVPKESTSPVQEESGGEDEWHKDQLEVSENKCVDGKNLESTSPDNECKPVGSHKRIKVPFSHESKGGSSHLRLKNTTKKDKNKVSSPKSSLPSVERPNSDSEFRENGKRGMCEITNGQETKSSLKDKKSSRSKETLLESNKKEESSDRKKGLNGDVKKLYAEERKVKKSSGSAKETRPSEDEFAKPTMSFESYLSYDVKAPKRKKKPCDGQKTAKKLKMTAAREESWGKASVDNNITEQPKHRLEDSPKKSFQRDP</sequence>
<feature type="domain" description="TFIIS N-terminal" evidence="5">
    <location>
        <begin position="1"/>
        <end position="79"/>
    </location>
</feature>
<dbReference type="InterPro" id="IPR017923">
    <property type="entry name" value="TFIIS_N"/>
</dbReference>
<dbReference type="SMART" id="SM00509">
    <property type="entry name" value="TFS2N"/>
    <property type="match status" value="1"/>
</dbReference>